<sequence length="168" mass="18693">MATTVQTAQAAQGAQLGGMHQRRSNHCHLQLFYQDPKPDSSLHRHGRMYKVQHVIAFGRPGNPAHPRYLQVQLEARNLYQTQIPSPGQRRNRLYELSQRAIKSTIAGDSRHQNQERANDQGNAERSDGGTTGAGLLQQTKRQGVQTSVRHGCAYGIATVGRSSLEDDR</sequence>
<reference evidence="2" key="1">
    <citation type="submission" date="2021-05" db="EMBL/GenBank/DDBJ databases">
        <authorList>
            <person name="Alioto T."/>
            <person name="Alioto T."/>
            <person name="Gomez Garrido J."/>
        </authorList>
    </citation>
    <scope>NUCLEOTIDE SEQUENCE</scope>
</reference>
<feature type="compositionally biased region" description="Low complexity" evidence="1">
    <location>
        <begin position="1"/>
        <end position="18"/>
    </location>
</feature>
<feature type="region of interest" description="Disordered" evidence="1">
    <location>
        <begin position="1"/>
        <end position="22"/>
    </location>
</feature>
<evidence type="ECO:0000256" key="1">
    <source>
        <dbReference type="SAM" id="MobiDB-lite"/>
    </source>
</evidence>
<dbReference type="EMBL" id="HBUE01256950">
    <property type="protein sequence ID" value="CAG6557043.1"/>
    <property type="molecule type" value="Transcribed_RNA"/>
</dbReference>
<name>A0A8D8IR61_CULPI</name>
<dbReference type="EMBL" id="HBUE01151950">
    <property type="protein sequence ID" value="CAG6505744.1"/>
    <property type="molecule type" value="Transcribed_RNA"/>
</dbReference>
<feature type="compositionally biased region" description="Basic and acidic residues" evidence="1">
    <location>
        <begin position="108"/>
        <end position="127"/>
    </location>
</feature>
<feature type="region of interest" description="Disordered" evidence="1">
    <location>
        <begin position="103"/>
        <end position="146"/>
    </location>
</feature>
<dbReference type="AlphaFoldDB" id="A0A8D8IR61"/>
<protein>
    <submittedName>
        <fullName evidence="2">(northern house mosquito) hypothetical protein</fullName>
    </submittedName>
</protein>
<evidence type="ECO:0000313" key="2">
    <source>
        <dbReference type="EMBL" id="CAG6557043.1"/>
    </source>
</evidence>
<proteinExistence type="predicted"/>
<organism evidence="2">
    <name type="scientific">Culex pipiens</name>
    <name type="common">House mosquito</name>
    <dbReference type="NCBI Taxonomy" id="7175"/>
    <lineage>
        <taxon>Eukaryota</taxon>
        <taxon>Metazoa</taxon>
        <taxon>Ecdysozoa</taxon>
        <taxon>Arthropoda</taxon>
        <taxon>Hexapoda</taxon>
        <taxon>Insecta</taxon>
        <taxon>Pterygota</taxon>
        <taxon>Neoptera</taxon>
        <taxon>Endopterygota</taxon>
        <taxon>Diptera</taxon>
        <taxon>Nematocera</taxon>
        <taxon>Culicoidea</taxon>
        <taxon>Culicidae</taxon>
        <taxon>Culicinae</taxon>
        <taxon>Culicini</taxon>
        <taxon>Culex</taxon>
        <taxon>Culex</taxon>
    </lineage>
</organism>
<accession>A0A8D8IR61</accession>